<feature type="transmembrane region" description="Helical" evidence="2">
    <location>
        <begin position="206"/>
        <end position="229"/>
    </location>
</feature>
<comment type="caution">
    <text evidence="3">The sequence shown here is derived from an EMBL/GenBank/DDBJ whole genome shotgun (WGS) entry which is preliminary data.</text>
</comment>
<gene>
    <name evidence="3" type="ORF">TrST_g4783</name>
</gene>
<feature type="transmembrane region" description="Helical" evidence="2">
    <location>
        <begin position="241"/>
        <end position="263"/>
    </location>
</feature>
<evidence type="ECO:0000313" key="4">
    <source>
        <dbReference type="Proteomes" id="UP001165085"/>
    </source>
</evidence>
<proteinExistence type="predicted"/>
<feature type="transmembrane region" description="Helical" evidence="2">
    <location>
        <begin position="269"/>
        <end position="288"/>
    </location>
</feature>
<name>A0A9W7EP58_9STRA</name>
<organism evidence="3 4">
    <name type="scientific">Triparma strigata</name>
    <dbReference type="NCBI Taxonomy" id="1606541"/>
    <lineage>
        <taxon>Eukaryota</taxon>
        <taxon>Sar</taxon>
        <taxon>Stramenopiles</taxon>
        <taxon>Ochrophyta</taxon>
        <taxon>Bolidophyceae</taxon>
        <taxon>Parmales</taxon>
        <taxon>Triparmaceae</taxon>
        <taxon>Triparma</taxon>
    </lineage>
</organism>
<keyword evidence="2" id="KW-0472">Membrane</keyword>
<feature type="region of interest" description="Disordered" evidence="1">
    <location>
        <begin position="1"/>
        <end position="42"/>
    </location>
</feature>
<evidence type="ECO:0000256" key="2">
    <source>
        <dbReference type="SAM" id="Phobius"/>
    </source>
</evidence>
<dbReference type="EMBL" id="BRXY01000307">
    <property type="protein sequence ID" value="GMH85682.1"/>
    <property type="molecule type" value="Genomic_DNA"/>
</dbReference>
<keyword evidence="4" id="KW-1185">Reference proteome</keyword>
<sequence length="402" mass="44875">MSQYTKDSPRKLRDVADYIEREVQRSDKGSEGSEDQDSSPLNEDLKGILSAVEEYCVSVESGRRQSVVIDGAVELNMRDYESIPNRRTSFVARKGSVRLSLVAPQTSNSITSSVSETVIGTYSQKPTDTVVVFEPRLQSGVIHDREMMKDKIRNIPVLGFIVEEVLQPIASFFYFIPSLLSVAWGPFAIAALCDSEFGGPKVLYDVSLGIMILRALGQIGFMLILMLDYHKGVVLLLLRNNFVTVFINLGSRLLYSFAAASYFPNSACNLHLLSMFFFIINSVFIDCLKVTHMLRFNREGFENLYGPGALASKINNFSAVFLLMFECARHFAIIKYVDSSLTNEFEVSSGDFRLTNVAIMNVSFTTSMLLSARVLLITYASTGKQFAILTSKIIAEPQYKSK</sequence>
<keyword evidence="2" id="KW-0812">Transmembrane</keyword>
<dbReference type="Proteomes" id="UP001165085">
    <property type="component" value="Unassembled WGS sequence"/>
</dbReference>
<reference evidence="4" key="1">
    <citation type="journal article" date="2023" name="Commun. Biol.">
        <title>Genome analysis of Parmales, the sister group of diatoms, reveals the evolutionary specialization of diatoms from phago-mixotrophs to photoautotrophs.</title>
        <authorList>
            <person name="Ban H."/>
            <person name="Sato S."/>
            <person name="Yoshikawa S."/>
            <person name="Yamada K."/>
            <person name="Nakamura Y."/>
            <person name="Ichinomiya M."/>
            <person name="Sato N."/>
            <person name="Blanc-Mathieu R."/>
            <person name="Endo H."/>
            <person name="Kuwata A."/>
            <person name="Ogata H."/>
        </authorList>
    </citation>
    <scope>NUCLEOTIDE SEQUENCE [LARGE SCALE GENOMIC DNA]</scope>
    <source>
        <strain evidence="4">NIES 3701</strain>
    </source>
</reference>
<evidence type="ECO:0000256" key="1">
    <source>
        <dbReference type="SAM" id="MobiDB-lite"/>
    </source>
</evidence>
<dbReference type="AlphaFoldDB" id="A0A9W7EP58"/>
<dbReference type="OrthoDB" id="189598at2759"/>
<keyword evidence="2" id="KW-1133">Transmembrane helix</keyword>
<evidence type="ECO:0000313" key="3">
    <source>
        <dbReference type="EMBL" id="GMH85682.1"/>
    </source>
</evidence>
<protein>
    <submittedName>
        <fullName evidence="3">Uncharacterized protein</fullName>
    </submittedName>
</protein>
<accession>A0A9W7EP58</accession>
<feature type="compositionally biased region" description="Basic and acidic residues" evidence="1">
    <location>
        <begin position="7"/>
        <end position="31"/>
    </location>
</feature>